<protein>
    <submittedName>
        <fullName evidence="2">Putative Zn-dependent peptidase</fullName>
    </submittedName>
</protein>
<dbReference type="InterPro" id="IPR011249">
    <property type="entry name" value="Metalloenz_LuxS/M16"/>
</dbReference>
<dbReference type="Gene3D" id="3.30.830.10">
    <property type="entry name" value="Metalloenzyme, LuxS/M16 peptidase-like"/>
    <property type="match status" value="2"/>
</dbReference>
<proteinExistence type="predicted"/>
<keyword evidence="1" id="KW-1133">Transmembrane helix</keyword>
<name>A0A3D9ZTS7_9ACTN</name>
<dbReference type="AlphaFoldDB" id="A0A3D9ZTS7"/>
<dbReference type="SUPFAM" id="SSF63411">
    <property type="entry name" value="LuxS/MPP-like metallohydrolase"/>
    <property type="match status" value="2"/>
</dbReference>
<keyword evidence="1" id="KW-0472">Membrane</keyword>
<keyword evidence="1" id="KW-0812">Transmembrane</keyword>
<organism evidence="2 3">
    <name type="scientific">Asanoa ferruginea</name>
    <dbReference type="NCBI Taxonomy" id="53367"/>
    <lineage>
        <taxon>Bacteria</taxon>
        <taxon>Bacillati</taxon>
        <taxon>Actinomycetota</taxon>
        <taxon>Actinomycetes</taxon>
        <taxon>Micromonosporales</taxon>
        <taxon>Micromonosporaceae</taxon>
        <taxon>Asanoa</taxon>
    </lineage>
</organism>
<keyword evidence="3" id="KW-1185">Reference proteome</keyword>
<feature type="transmembrane region" description="Helical" evidence="1">
    <location>
        <begin position="494"/>
        <end position="520"/>
    </location>
</feature>
<dbReference type="EMBL" id="QUMQ01000001">
    <property type="protein sequence ID" value="REG00652.1"/>
    <property type="molecule type" value="Genomic_DNA"/>
</dbReference>
<accession>A0A3D9ZTS7</accession>
<sequence length="556" mass="57681">MVSHVEVDGVPTLVAPTVGPARAGLVFRVGQADETLARRGLTHLVEHLVLHPLGGSTYHHNGSTGQTTTTFYVQGGGDDLVDFFARVCRSLAEPDVGRLAMERDVLRTEATGRGSGPARDLPLWRYGARGYGLLSYPEWGLSALTADEVLEWIATHFTRENAVLWIAGDGVPDGLRLDLPHGRRQPLPAVTSALPTTPAFFNGGGPATAVHAVVPEAPAGIVYAHLLQRRLHRALRLDTGLSYTTAVEYVERGDGQATVTAYADALVDKQDAVLGGFVDVLAGLRATPVAGTELATAATTAALEAGGTDAAAQGLPGQAFRLLTGRPLVDVDAQVAALRAVTAADVHATAKQAHASALLMTPPGGAEWAGYTPAPTTSRTRAGGRGHVPTAGGGPVIHLGADGVSAVDPDGNVATVRYDEIAVVLGHPDGSRLLIGNDGIVVAVDVDRYPDLNAAQLDRRVPPGLLVALPGPPPPASATPNLGARWARRLTPGWLRLGALGLVTAVVGGAALAYTVGMVFGLVAQVRVLGVIGGWVIAGWFGRAFLRAWTAERARA</sequence>
<evidence type="ECO:0000313" key="2">
    <source>
        <dbReference type="EMBL" id="REG00652.1"/>
    </source>
</evidence>
<dbReference type="GO" id="GO:0046872">
    <property type="term" value="F:metal ion binding"/>
    <property type="evidence" value="ECO:0007669"/>
    <property type="project" value="InterPro"/>
</dbReference>
<dbReference type="Proteomes" id="UP000256913">
    <property type="component" value="Unassembled WGS sequence"/>
</dbReference>
<reference evidence="2 3" key="1">
    <citation type="submission" date="2018-08" db="EMBL/GenBank/DDBJ databases">
        <title>Sequencing the genomes of 1000 actinobacteria strains.</title>
        <authorList>
            <person name="Klenk H.-P."/>
        </authorList>
    </citation>
    <scope>NUCLEOTIDE SEQUENCE [LARGE SCALE GENOMIC DNA]</scope>
    <source>
        <strain evidence="2 3">DSM 44099</strain>
    </source>
</reference>
<evidence type="ECO:0000256" key="1">
    <source>
        <dbReference type="SAM" id="Phobius"/>
    </source>
</evidence>
<evidence type="ECO:0000313" key="3">
    <source>
        <dbReference type="Proteomes" id="UP000256913"/>
    </source>
</evidence>
<gene>
    <name evidence="2" type="ORF">DFJ67_6708</name>
</gene>
<comment type="caution">
    <text evidence="2">The sequence shown here is derived from an EMBL/GenBank/DDBJ whole genome shotgun (WGS) entry which is preliminary data.</text>
</comment>
<feature type="transmembrane region" description="Helical" evidence="1">
    <location>
        <begin position="526"/>
        <end position="546"/>
    </location>
</feature>